<keyword evidence="2" id="KW-1185">Reference proteome</keyword>
<dbReference type="Proteomes" id="UP000238836">
    <property type="component" value="Unassembled WGS sequence"/>
</dbReference>
<proteinExistence type="predicted"/>
<accession>A0ABX5EJA7</accession>
<gene>
    <name evidence="1" type="ORF">CLV36_1314</name>
</gene>
<comment type="caution">
    <text evidence="1">The sequence shown here is derived from an EMBL/GenBank/DDBJ whole genome shotgun (WGS) entry which is preliminary data.</text>
</comment>
<evidence type="ECO:0000313" key="2">
    <source>
        <dbReference type="Proteomes" id="UP000238836"/>
    </source>
</evidence>
<name>A0ABX5EJA7_9BACL</name>
<protein>
    <submittedName>
        <fullName evidence="1">Uncharacterized protein</fullName>
    </submittedName>
</protein>
<sequence>MTLIMNRRYRSFSQTVLCLREVMHEIKLDKSDVGMG</sequence>
<organism evidence="1 2">
    <name type="scientific">Laceyella sediminis</name>
    <dbReference type="NCBI Taxonomy" id="573074"/>
    <lineage>
        <taxon>Bacteria</taxon>
        <taxon>Bacillati</taxon>
        <taxon>Bacillota</taxon>
        <taxon>Bacilli</taxon>
        <taxon>Bacillales</taxon>
        <taxon>Thermoactinomycetaceae</taxon>
        <taxon>Laceyella</taxon>
    </lineage>
</organism>
<reference evidence="1 2" key="1">
    <citation type="submission" date="2018-03" db="EMBL/GenBank/DDBJ databases">
        <title>Genomic Encyclopedia of Archaeal and Bacterial Type Strains, Phase II (KMG-II): from individual species to whole genera.</title>
        <authorList>
            <person name="Goeker M."/>
        </authorList>
    </citation>
    <scope>NUCLEOTIDE SEQUENCE [LARGE SCALE GENOMIC DNA]</scope>
    <source>
        <strain evidence="1 2">RHA1</strain>
    </source>
</reference>
<evidence type="ECO:0000313" key="1">
    <source>
        <dbReference type="EMBL" id="PRZ11637.1"/>
    </source>
</evidence>
<dbReference type="EMBL" id="PVTZ01000031">
    <property type="protein sequence ID" value="PRZ11637.1"/>
    <property type="molecule type" value="Genomic_DNA"/>
</dbReference>